<dbReference type="GO" id="GO:0008967">
    <property type="term" value="F:phosphoglycolate phosphatase activity"/>
    <property type="evidence" value="ECO:0007669"/>
    <property type="project" value="UniProtKB-EC"/>
</dbReference>
<dbReference type="SFLD" id="SFLDG01135">
    <property type="entry name" value="C1.5.6:_HAD__Beta-PGM__Phospha"/>
    <property type="match status" value="1"/>
</dbReference>
<evidence type="ECO:0000256" key="1">
    <source>
        <dbReference type="ARBA" id="ARBA00000830"/>
    </source>
</evidence>
<sequence>MKTVIFDLDGTLVDTHADITASINHVRREIYGLEPMSADEITKLMNIPGLNLAYEFYGVKNYEPEAENLFEEHYSKQCLLNAKTFDGIIEVLDHLLGAKCELFVATNAPTVTSKLILQNNGIERCFKDIVGADLVKNPKPHPEMIHKICEAANYDEIWMIGDSPKDIMAAEQANVNAIFASWGYSKVLPKEMSHIKSVSKPLELTEILF</sequence>
<comment type="catalytic activity">
    <reaction evidence="1">
        <text>2-phosphoglycolate + H2O = glycolate + phosphate</text>
        <dbReference type="Rhea" id="RHEA:14369"/>
        <dbReference type="ChEBI" id="CHEBI:15377"/>
        <dbReference type="ChEBI" id="CHEBI:29805"/>
        <dbReference type="ChEBI" id="CHEBI:43474"/>
        <dbReference type="ChEBI" id="CHEBI:58033"/>
        <dbReference type="EC" id="3.1.3.18"/>
    </reaction>
</comment>
<dbReference type="SFLD" id="SFLDG01129">
    <property type="entry name" value="C1.5:_HAD__Beta-PGM__Phosphata"/>
    <property type="match status" value="1"/>
</dbReference>
<dbReference type="Gene3D" id="3.40.50.1000">
    <property type="entry name" value="HAD superfamily/HAD-like"/>
    <property type="match status" value="1"/>
</dbReference>
<dbReference type="InterPro" id="IPR050155">
    <property type="entry name" value="HAD-like_hydrolase_sf"/>
</dbReference>
<dbReference type="Gene3D" id="1.10.150.240">
    <property type="entry name" value="Putative phosphatase, domain 2"/>
    <property type="match status" value="1"/>
</dbReference>
<dbReference type="SFLD" id="SFLDS00003">
    <property type="entry name" value="Haloacid_Dehalogenase"/>
    <property type="match status" value="1"/>
</dbReference>
<dbReference type="InterPro" id="IPR023198">
    <property type="entry name" value="PGP-like_dom2"/>
</dbReference>
<dbReference type="GO" id="GO:0006281">
    <property type="term" value="P:DNA repair"/>
    <property type="evidence" value="ECO:0007669"/>
    <property type="project" value="TreeGrafter"/>
</dbReference>
<evidence type="ECO:0000256" key="4">
    <source>
        <dbReference type="ARBA" id="ARBA00013078"/>
    </source>
</evidence>
<evidence type="ECO:0000313" key="5">
    <source>
        <dbReference type="EMBL" id="SFP35932.1"/>
    </source>
</evidence>
<gene>
    <name evidence="5" type="ORF">SAMN05216234_11637</name>
</gene>
<dbReference type="SUPFAM" id="SSF56784">
    <property type="entry name" value="HAD-like"/>
    <property type="match status" value="1"/>
</dbReference>
<dbReference type="InterPro" id="IPR036412">
    <property type="entry name" value="HAD-like_sf"/>
</dbReference>
<dbReference type="Pfam" id="PF13419">
    <property type="entry name" value="HAD_2"/>
    <property type="match status" value="1"/>
</dbReference>
<dbReference type="GO" id="GO:0005829">
    <property type="term" value="C:cytosol"/>
    <property type="evidence" value="ECO:0007669"/>
    <property type="project" value="TreeGrafter"/>
</dbReference>
<comment type="similarity">
    <text evidence="3">Belongs to the HAD-like hydrolase superfamily. CbbY/CbbZ/Gph/YieH family.</text>
</comment>
<organism evidence="5 6">
    <name type="scientific">Hydrogenimonas thermophila</name>
    <dbReference type="NCBI Taxonomy" id="223786"/>
    <lineage>
        <taxon>Bacteria</taxon>
        <taxon>Pseudomonadati</taxon>
        <taxon>Campylobacterota</taxon>
        <taxon>Epsilonproteobacteria</taxon>
        <taxon>Campylobacterales</taxon>
        <taxon>Hydrogenimonadaceae</taxon>
        <taxon>Hydrogenimonas</taxon>
    </lineage>
</organism>
<dbReference type="InterPro" id="IPR006439">
    <property type="entry name" value="HAD-SF_hydro_IA"/>
</dbReference>
<evidence type="ECO:0000256" key="2">
    <source>
        <dbReference type="ARBA" id="ARBA00004818"/>
    </source>
</evidence>
<dbReference type="AlphaFoldDB" id="A0A1I5PP67"/>
<evidence type="ECO:0000313" key="6">
    <source>
        <dbReference type="Proteomes" id="UP000199227"/>
    </source>
</evidence>
<dbReference type="NCBIfam" id="TIGR01549">
    <property type="entry name" value="HAD-SF-IA-v1"/>
    <property type="match status" value="1"/>
</dbReference>
<evidence type="ECO:0000256" key="3">
    <source>
        <dbReference type="ARBA" id="ARBA00006171"/>
    </source>
</evidence>
<dbReference type="Proteomes" id="UP000199227">
    <property type="component" value="Unassembled WGS sequence"/>
</dbReference>
<dbReference type="OrthoDB" id="9792518at2"/>
<reference evidence="5 6" key="1">
    <citation type="submission" date="2016-10" db="EMBL/GenBank/DDBJ databases">
        <authorList>
            <person name="de Groot N.N."/>
        </authorList>
    </citation>
    <scope>NUCLEOTIDE SEQUENCE [LARGE SCALE GENOMIC DNA]</scope>
    <source>
        <strain evidence="5 6">EP1-55-1</strain>
    </source>
</reference>
<dbReference type="RefSeq" id="WP_092912327.1">
    <property type="nucleotide sequence ID" value="NZ_CP136592.1"/>
</dbReference>
<dbReference type="EMBL" id="FOXB01000016">
    <property type="protein sequence ID" value="SFP35932.1"/>
    <property type="molecule type" value="Genomic_DNA"/>
</dbReference>
<comment type="pathway">
    <text evidence="2">Organic acid metabolism; glycolate biosynthesis; glycolate from 2-phosphoglycolate: step 1/1.</text>
</comment>
<dbReference type="InterPro" id="IPR041492">
    <property type="entry name" value="HAD_2"/>
</dbReference>
<dbReference type="InterPro" id="IPR023214">
    <property type="entry name" value="HAD_sf"/>
</dbReference>
<protein>
    <recommendedName>
        <fullName evidence="4">phosphoglycolate phosphatase</fullName>
        <ecNumber evidence="4">3.1.3.18</ecNumber>
    </recommendedName>
</protein>
<dbReference type="EC" id="3.1.3.18" evidence="4"/>
<dbReference type="STRING" id="223786.SAMN05216234_11637"/>
<dbReference type="PANTHER" id="PTHR43434:SF1">
    <property type="entry name" value="PHOSPHOGLYCOLATE PHOSPHATASE"/>
    <property type="match status" value="1"/>
</dbReference>
<dbReference type="PANTHER" id="PTHR43434">
    <property type="entry name" value="PHOSPHOGLYCOLATE PHOSPHATASE"/>
    <property type="match status" value="1"/>
</dbReference>
<accession>A0A1I5PP67</accession>
<proteinExistence type="inferred from homology"/>
<keyword evidence="6" id="KW-1185">Reference proteome</keyword>
<name>A0A1I5PP67_9BACT</name>